<evidence type="ECO:0000313" key="2">
    <source>
        <dbReference type="Proteomes" id="UP000195602"/>
    </source>
</evidence>
<dbReference type="EMBL" id="LYUB02000002">
    <property type="protein sequence ID" value="OVF10615.1"/>
    <property type="molecule type" value="Genomic_DNA"/>
</dbReference>
<gene>
    <name evidence="1" type="ORF">A9F13_02g04510</name>
</gene>
<protein>
    <submittedName>
        <fullName evidence="1">Uncharacterized protein</fullName>
    </submittedName>
</protein>
<name>A0AA91Q3E7_CLALS</name>
<dbReference type="PANTHER" id="PTHR37331:SF1">
    <property type="entry name" value="YALI0F11671P"/>
    <property type="match status" value="1"/>
</dbReference>
<dbReference type="PANTHER" id="PTHR37331">
    <property type="entry name" value="YALI0F11671P"/>
    <property type="match status" value="1"/>
</dbReference>
<reference evidence="1 2" key="1">
    <citation type="submission" date="2017-04" db="EMBL/GenBank/DDBJ databases">
        <title>Draft genome of the yeast Clavispora lusitaniae type strain CBS 6936.</title>
        <authorList>
            <person name="Durrens P."/>
            <person name="Klopp C."/>
            <person name="Biteau N."/>
            <person name="Fitton-Ouhabi V."/>
            <person name="Dementhon K."/>
            <person name="Accoceberry I."/>
            <person name="Sherman D.J."/>
            <person name="Noel T."/>
        </authorList>
    </citation>
    <scope>NUCLEOTIDE SEQUENCE [LARGE SCALE GENOMIC DNA]</scope>
    <source>
        <strain evidence="1 2">CBS 6936</strain>
    </source>
</reference>
<dbReference type="Proteomes" id="UP000195602">
    <property type="component" value="Unassembled WGS sequence"/>
</dbReference>
<dbReference type="KEGG" id="clus:A9F13_02g04510"/>
<proteinExistence type="predicted"/>
<organism evidence="1 2">
    <name type="scientific">Clavispora lusitaniae</name>
    <name type="common">Candida lusitaniae</name>
    <dbReference type="NCBI Taxonomy" id="36911"/>
    <lineage>
        <taxon>Eukaryota</taxon>
        <taxon>Fungi</taxon>
        <taxon>Dikarya</taxon>
        <taxon>Ascomycota</taxon>
        <taxon>Saccharomycotina</taxon>
        <taxon>Pichiomycetes</taxon>
        <taxon>Metschnikowiaceae</taxon>
        <taxon>Clavispora</taxon>
    </lineage>
</organism>
<accession>A0AA91Q3E7</accession>
<sequence length="114" mass="12882">MTVTPQSFEPNPQFLPLLHSIIASNVDRDFAFIVEAGVNANTFMPVYDFREVPRFGRRPEIDNVFGYVQVDESGKIVPGSFEANEMYRICNASGLPRLSDHMYGQIQTALEQHS</sequence>
<dbReference type="AlphaFoldDB" id="A0AA91Q3E7"/>
<comment type="caution">
    <text evidence="1">The sequence shown here is derived from an EMBL/GenBank/DDBJ whole genome shotgun (WGS) entry which is preliminary data.</text>
</comment>
<evidence type="ECO:0000313" key="1">
    <source>
        <dbReference type="EMBL" id="OVF10615.1"/>
    </source>
</evidence>